<dbReference type="NCBIfam" id="NF038114">
    <property type="entry name" value="rightmost"/>
    <property type="match status" value="1"/>
</dbReference>
<sequence>MKTVKRFMGEFYKVPKIALGSLFLALMLLALPLAVLADNLINDVIVGGNDTIVAGGNTTVSYRINATGGDGQPGCNASDGTPATITLNIPPGVTASANTLVFTQCNVFQPVTFSASVPGNYAITVANIADPGPGTYRNQADFTLHVLPPPDSTPPVISAQVVGTLGNNGWYVSDVQVSWIVIDPESAISSMSGCDPATINVDTAGQTFTCTATSAGGTASQSVTIMRDATAPTISGSASPGPNGNGWNNSDVTVSFICGDNLSGVASCGPDQLLSSEGAGQSVVGTAVDHAGNSASAVVGGINIDKTPPAVTVTGVSQGAFYYAGAVPTVGCGTSDTLSGVAVPATLSITGGNGNVGTFTATCAGALDYAGNGSSASVTYSVIYNWNGFFQPVDNLPTLNRVKAGSAIPVKFSLGGNQGLAIFAPGYPKSQIIDCQTGTFVSDIEETVTAGQSMLSYEPSKDMYVYAWKTDRSWGGTCRQLIVLLNDGTAAKLANFNFTR</sequence>
<evidence type="ECO:0008006" key="3">
    <source>
        <dbReference type="Google" id="ProtNLM"/>
    </source>
</evidence>
<name>A0A540VE83_9CHLR</name>
<dbReference type="AlphaFoldDB" id="A0A540VE83"/>
<dbReference type="Proteomes" id="UP000317371">
    <property type="component" value="Unassembled WGS sequence"/>
</dbReference>
<dbReference type="OrthoDB" id="73786at2"/>
<dbReference type="RefSeq" id="WP_141610751.1">
    <property type="nucleotide sequence ID" value="NZ_VIGC02000017.1"/>
</dbReference>
<gene>
    <name evidence="1" type="ORF">FKZ61_13935</name>
</gene>
<protein>
    <recommendedName>
        <fullName evidence="3">Ig-like domain-containing protein</fullName>
    </recommendedName>
</protein>
<evidence type="ECO:0000313" key="2">
    <source>
        <dbReference type="Proteomes" id="UP000317371"/>
    </source>
</evidence>
<comment type="caution">
    <text evidence="1">The sequence shown here is derived from an EMBL/GenBank/DDBJ whole genome shotgun (WGS) entry which is preliminary data.</text>
</comment>
<accession>A0A540VE83</accession>
<proteinExistence type="predicted"/>
<keyword evidence="2" id="KW-1185">Reference proteome</keyword>
<organism evidence="1 2">
    <name type="scientific">Litorilinea aerophila</name>
    <dbReference type="NCBI Taxonomy" id="1204385"/>
    <lineage>
        <taxon>Bacteria</taxon>
        <taxon>Bacillati</taxon>
        <taxon>Chloroflexota</taxon>
        <taxon>Caldilineae</taxon>
        <taxon>Caldilineales</taxon>
        <taxon>Caldilineaceae</taxon>
        <taxon>Litorilinea</taxon>
    </lineage>
</organism>
<dbReference type="EMBL" id="VIGC01000017">
    <property type="protein sequence ID" value="TQE95074.1"/>
    <property type="molecule type" value="Genomic_DNA"/>
</dbReference>
<evidence type="ECO:0000313" key="1">
    <source>
        <dbReference type="EMBL" id="TQE95074.1"/>
    </source>
</evidence>
<reference evidence="1 2" key="1">
    <citation type="submission" date="2019-06" db="EMBL/GenBank/DDBJ databases">
        <title>Genome sequence of Litorilinea aerophila BAA-2444.</title>
        <authorList>
            <person name="Maclea K.S."/>
            <person name="Maurais E.G."/>
            <person name="Iannazzi L.C."/>
        </authorList>
    </citation>
    <scope>NUCLEOTIDE SEQUENCE [LARGE SCALE GENOMIC DNA]</scope>
    <source>
        <strain evidence="1 2">ATCC BAA-2444</strain>
    </source>
</reference>
<dbReference type="InParanoid" id="A0A540VE83"/>